<dbReference type="PANTHER" id="PTHR14237:SF19">
    <property type="entry name" value="MITOCHONDRIAL AMIDOXIME REDUCING COMPONENT 1"/>
    <property type="match status" value="1"/>
</dbReference>
<dbReference type="GO" id="GO:0030170">
    <property type="term" value="F:pyridoxal phosphate binding"/>
    <property type="evidence" value="ECO:0007669"/>
    <property type="project" value="InterPro"/>
</dbReference>
<dbReference type="InterPro" id="IPR005302">
    <property type="entry name" value="MoCF_Sase_C"/>
</dbReference>
<dbReference type="InterPro" id="IPR005303">
    <property type="entry name" value="MOCOS_middle"/>
</dbReference>
<dbReference type="GO" id="GO:0030151">
    <property type="term" value="F:molybdenum ion binding"/>
    <property type="evidence" value="ECO:0007669"/>
    <property type="project" value="InterPro"/>
</dbReference>
<dbReference type="AlphaFoldDB" id="A0A6P6UEY3"/>
<dbReference type="OrthoDB" id="17255at2759"/>
<dbReference type="RefSeq" id="XP_027089114.1">
    <property type="nucleotide sequence ID" value="XM_027233313.2"/>
</dbReference>
<feature type="domain" description="MOSC" evidence="1">
    <location>
        <begin position="137"/>
        <end position="298"/>
    </location>
</feature>
<dbReference type="Pfam" id="PF03473">
    <property type="entry name" value="MOSC"/>
    <property type="match status" value="1"/>
</dbReference>
<proteinExistence type="predicted"/>
<dbReference type="PANTHER" id="PTHR14237">
    <property type="entry name" value="MOLYBDOPTERIN COFACTOR SULFURASE MOSC"/>
    <property type="match status" value="1"/>
</dbReference>
<protein>
    <recommendedName>
        <fullName evidence="1">MOSC domain-containing protein</fullName>
    </recommendedName>
</protein>
<accession>A0A6P6UEY3</accession>
<dbReference type="PROSITE" id="PS51340">
    <property type="entry name" value="MOSC"/>
    <property type="match status" value="1"/>
</dbReference>
<dbReference type="SUPFAM" id="SSF50800">
    <property type="entry name" value="PK beta-barrel domain-like"/>
    <property type="match status" value="1"/>
</dbReference>
<dbReference type="InterPro" id="IPR011037">
    <property type="entry name" value="Pyrv_Knase-like_insert_dom_sf"/>
</dbReference>
<evidence type="ECO:0000259" key="1">
    <source>
        <dbReference type="PROSITE" id="PS51340"/>
    </source>
</evidence>
<name>A0A6P6UEY3_COFAR</name>
<dbReference type="GO" id="GO:0003824">
    <property type="term" value="F:catalytic activity"/>
    <property type="evidence" value="ECO:0007669"/>
    <property type="project" value="InterPro"/>
</dbReference>
<evidence type="ECO:0000313" key="3">
    <source>
        <dbReference type="RefSeq" id="XP_027089114.1"/>
    </source>
</evidence>
<sequence length="309" mass="34485">MAEYKREAAKVTSIFVYPIKSCRGISVFRAPLSSTGFRWDRQWLVVNSKGRAYTQRVEPKLALVEVELPNEAFSDGWVPNNSSYMVIRAPSMDPLKVPLSKPSATADGVSVWEWSGSAFDEGDGASKWFSRYLGKPSRLVRFNEASETRNVDPNYAPGYKVMFSDQYPFLLASQGSLEALNKLLKEPIPINRFRPNILVDGCEPFAEDLWKEIRIQKLTFNGVKLCSRCKVPTINQETAIANSEPTETMKKFRSDKVLRPSKKPQGTKVYFGQNMVCSDSQIPGKGKMITVGNPVYVLKAFSSAADAAA</sequence>
<gene>
    <name evidence="3" type="primary">LOC113710357</name>
</gene>
<dbReference type="GeneID" id="113710357"/>
<evidence type="ECO:0000313" key="2">
    <source>
        <dbReference type="Proteomes" id="UP001652660"/>
    </source>
</evidence>
<organism evidence="2 3">
    <name type="scientific">Coffea arabica</name>
    <name type="common">Arabian coffee</name>
    <dbReference type="NCBI Taxonomy" id="13443"/>
    <lineage>
        <taxon>Eukaryota</taxon>
        <taxon>Viridiplantae</taxon>
        <taxon>Streptophyta</taxon>
        <taxon>Embryophyta</taxon>
        <taxon>Tracheophyta</taxon>
        <taxon>Spermatophyta</taxon>
        <taxon>Magnoliopsida</taxon>
        <taxon>eudicotyledons</taxon>
        <taxon>Gunneridae</taxon>
        <taxon>Pentapetalae</taxon>
        <taxon>asterids</taxon>
        <taxon>lamiids</taxon>
        <taxon>Gentianales</taxon>
        <taxon>Rubiaceae</taxon>
        <taxon>Ixoroideae</taxon>
        <taxon>Gardenieae complex</taxon>
        <taxon>Bertiereae - Coffeeae clade</taxon>
        <taxon>Coffeeae</taxon>
        <taxon>Coffea</taxon>
    </lineage>
</organism>
<dbReference type="Proteomes" id="UP001652660">
    <property type="component" value="Chromosome 9e"/>
</dbReference>
<reference evidence="2" key="1">
    <citation type="journal article" date="2025" name="Foods">
        <title>Unveiling the Microbial Signatures of Arabica Coffee Cherries: Insights into Ripeness Specific Diversity, Functional Traits, and Implications for Quality and Safety.</title>
        <authorList>
            <consortium name="RefSeq"/>
            <person name="Tenea G.N."/>
            <person name="Cifuentes V."/>
            <person name="Reyes P."/>
            <person name="Cevallos-Vallejos M."/>
        </authorList>
    </citation>
    <scope>NUCLEOTIDE SEQUENCE [LARGE SCALE GENOMIC DNA]</scope>
</reference>
<reference evidence="3" key="2">
    <citation type="submission" date="2025-08" db="UniProtKB">
        <authorList>
            <consortium name="RefSeq"/>
        </authorList>
    </citation>
    <scope>IDENTIFICATION</scope>
    <source>
        <tissue evidence="3">Leaves</tissue>
    </source>
</reference>
<keyword evidence="2" id="KW-1185">Reference proteome</keyword>
<dbReference type="GO" id="GO:0032787">
    <property type="term" value="P:monocarboxylic acid metabolic process"/>
    <property type="evidence" value="ECO:0007669"/>
    <property type="project" value="UniProtKB-ARBA"/>
</dbReference>
<dbReference type="Pfam" id="PF03476">
    <property type="entry name" value="MOSC_N"/>
    <property type="match status" value="1"/>
</dbReference>
<dbReference type="SUPFAM" id="SSF141673">
    <property type="entry name" value="MOSC N-terminal domain-like"/>
    <property type="match status" value="1"/>
</dbReference>